<reference evidence="2" key="2">
    <citation type="journal article" date="2023" name="Plants (Basel)">
        <title>Annotation of the Turnera subulata (Passifloraceae) Draft Genome Reveals the S-Locus Evolved after the Divergence of Turneroideae from Passifloroideae in a Stepwise Manner.</title>
        <authorList>
            <person name="Henning P.M."/>
            <person name="Roalson E.H."/>
            <person name="Mir W."/>
            <person name="McCubbin A.G."/>
            <person name="Shore J.S."/>
        </authorList>
    </citation>
    <scope>NUCLEOTIDE SEQUENCE</scope>
    <source>
        <strain evidence="2">F60SS</strain>
    </source>
</reference>
<sequence>MLLKSASTPVLGSLSSGLESPNNNNIHHHPEANTLQKHHSKPPLYKSGCLNLAATTCNCSSKSPSFGESRKGFRRVQSEGNLKALKQAPCSTINDKSKDDQHHPISCSTERKIIRRRTKSLVLDTTSSFSFVDHSGCDEDGGDEANGNSFGEEQPRETVSMHSDQVENKALIQEPQVEDRFWNPGFVQGGGENIERMYLAKGLGIGGAINGFGGGGGGGGWGGSGGRGGDFFPAGGDGGDVHETEAYYKKMVQANPSDPLFLRNYAEFLYKTKLDLKGAEEYYSRAILMDPKDGEILSQYAKLVWELHHDHDRALGYFERAVQASPEESHVHAAYASFLWETEEDEGECSLPNHIDNMPPCLHKSAMASAGY</sequence>
<dbReference type="PANTHER" id="PTHR26312:SF221">
    <property type="entry name" value="OS04G0510600 PROTEIN"/>
    <property type="match status" value="1"/>
</dbReference>
<dbReference type="Gene3D" id="1.25.40.10">
    <property type="entry name" value="Tetratricopeptide repeat domain"/>
    <property type="match status" value="1"/>
</dbReference>
<feature type="region of interest" description="Disordered" evidence="1">
    <location>
        <begin position="1"/>
        <end position="40"/>
    </location>
</feature>
<feature type="compositionally biased region" description="Polar residues" evidence="1">
    <location>
        <begin position="1"/>
        <end position="25"/>
    </location>
</feature>
<evidence type="ECO:0000313" key="3">
    <source>
        <dbReference type="Proteomes" id="UP001141552"/>
    </source>
</evidence>
<dbReference type="InterPro" id="IPR003107">
    <property type="entry name" value="HAT"/>
</dbReference>
<comment type="caution">
    <text evidence="2">The sequence shown here is derived from an EMBL/GenBank/DDBJ whole genome shotgun (WGS) entry which is preliminary data.</text>
</comment>
<protein>
    <recommendedName>
        <fullName evidence="4">Suppressor of forked domain-containing protein</fullName>
    </recommendedName>
</protein>
<feature type="region of interest" description="Disordered" evidence="1">
    <location>
        <begin position="134"/>
        <end position="164"/>
    </location>
</feature>
<dbReference type="EMBL" id="JAKUCV010000077">
    <property type="protein sequence ID" value="KAJ4851332.1"/>
    <property type="molecule type" value="Genomic_DNA"/>
</dbReference>
<evidence type="ECO:0000313" key="2">
    <source>
        <dbReference type="EMBL" id="KAJ4851332.1"/>
    </source>
</evidence>
<evidence type="ECO:0000256" key="1">
    <source>
        <dbReference type="SAM" id="MobiDB-lite"/>
    </source>
</evidence>
<organism evidence="2 3">
    <name type="scientific">Turnera subulata</name>
    <dbReference type="NCBI Taxonomy" id="218843"/>
    <lineage>
        <taxon>Eukaryota</taxon>
        <taxon>Viridiplantae</taxon>
        <taxon>Streptophyta</taxon>
        <taxon>Embryophyta</taxon>
        <taxon>Tracheophyta</taxon>
        <taxon>Spermatophyta</taxon>
        <taxon>Magnoliopsida</taxon>
        <taxon>eudicotyledons</taxon>
        <taxon>Gunneridae</taxon>
        <taxon>Pentapetalae</taxon>
        <taxon>rosids</taxon>
        <taxon>fabids</taxon>
        <taxon>Malpighiales</taxon>
        <taxon>Passifloraceae</taxon>
        <taxon>Turnera</taxon>
    </lineage>
</organism>
<dbReference type="SUPFAM" id="SSF48452">
    <property type="entry name" value="TPR-like"/>
    <property type="match status" value="1"/>
</dbReference>
<dbReference type="AlphaFoldDB" id="A0A9Q0GM21"/>
<dbReference type="GO" id="GO:0006396">
    <property type="term" value="P:RNA processing"/>
    <property type="evidence" value="ECO:0007669"/>
    <property type="project" value="InterPro"/>
</dbReference>
<dbReference type="Proteomes" id="UP001141552">
    <property type="component" value="Unassembled WGS sequence"/>
</dbReference>
<dbReference type="InterPro" id="IPR011990">
    <property type="entry name" value="TPR-like_helical_dom_sf"/>
</dbReference>
<dbReference type="OrthoDB" id="1926212at2759"/>
<accession>A0A9Q0GM21</accession>
<evidence type="ECO:0008006" key="4">
    <source>
        <dbReference type="Google" id="ProtNLM"/>
    </source>
</evidence>
<proteinExistence type="predicted"/>
<gene>
    <name evidence="2" type="ORF">Tsubulata_005698</name>
</gene>
<name>A0A9Q0GM21_9ROSI</name>
<keyword evidence="3" id="KW-1185">Reference proteome</keyword>
<dbReference type="PANTHER" id="PTHR26312">
    <property type="entry name" value="TETRATRICOPEPTIDE REPEAT PROTEIN 5"/>
    <property type="match status" value="1"/>
</dbReference>
<dbReference type="SMART" id="SM00386">
    <property type="entry name" value="HAT"/>
    <property type="match status" value="3"/>
</dbReference>
<reference evidence="2" key="1">
    <citation type="submission" date="2022-02" db="EMBL/GenBank/DDBJ databases">
        <authorList>
            <person name="Henning P.M."/>
            <person name="McCubbin A.G."/>
            <person name="Shore J.S."/>
        </authorList>
    </citation>
    <scope>NUCLEOTIDE SEQUENCE</scope>
    <source>
        <strain evidence="2">F60SS</strain>
        <tissue evidence="2">Leaves</tissue>
    </source>
</reference>